<accession>A0A0K2TBL1</accession>
<sequence>MDDDSIIKSSQKSFSLKRRILKEKQDNVPNNDSLLKDLFPRDEEQEVDSAFIDSIIKSHQKSFRLKRRILKEKLGNNDTLLKELLAPTDSDDGKQDNSLFILSQKESSSTNKGNSYSNRIKNLPHASQENINISDLGVDDSIADTPSRNKKTIITRRAIPNLNILTESQKITTPKSVTTSIKDFEDNLSFHPNVESTRLLNLTTPRRVSTSQLRPPLNLSSKSLYNIKLRTQQVIEDGTQMSFHKEKEEDPNLSVQTIYNQKLMNNQVREGGMQTSPLPRDDLIILPQMAEIQYDREDDVVELPEMMEDSPYSDSSPRSGFIPCLCQTQAEKVIVPISEGDFNLKDVNNSFTTNNNNNTINRGESHSQELMERDVHQNEGTDLNVWRHSNAGIYGPNTSIDNWSSHENNTNVPVAPFSGFIRPFFDSSESESEDAESVVNNNNLHSGEENNHNTIQSKTLTRLKPFTFRERYGFERNMSSDTLQQVVEGGPSKRKNHRKSIFVKNNRVGKNKKMSESIVSFKEGFEYFSRFCPFELTKKAKEAFFKICEELISDILNRVSDEAFYDGGRTKVYLRDVKNVMIQYKCFPPSPKDARYPNQHLYAFLIKHCDTQAAKLLIPPSSFERKKKTSFVDIWDDVDEEMHTTHRKRVLSREK</sequence>
<organism evidence="2">
    <name type="scientific">Lepeophtheirus salmonis</name>
    <name type="common">Salmon louse</name>
    <name type="synonym">Caligus salmonis</name>
    <dbReference type="NCBI Taxonomy" id="72036"/>
    <lineage>
        <taxon>Eukaryota</taxon>
        <taxon>Metazoa</taxon>
        <taxon>Ecdysozoa</taxon>
        <taxon>Arthropoda</taxon>
        <taxon>Crustacea</taxon>
        <taxon>Multicrustacea</taxon>
        <taxon>Hexanauplia</taxon>
        <taxon>Copepoda</taxon>
        <taxon>Siphonostomatoida</taxon>
        <taxon>Caligidae</taxon>
        <taxon>Lepeophtheirus</taxon>
    </lineage>
</organism>
<feature type="region of interest" description="Disordered" evidence="1">
    <location>
        <begin position="101"/>
        <end position="123"/>
    </location>
</feature>
<evidence type="ECO:0000256" key="1">
    <source>
        <dbReference type="SAM" id="MobiDB-lite"/>
    </source>
</evidence>
<evidence type="ECO:0000313" key="2">
    <source>
        <dbReference type="EMBL" id="CDW23454.1"/>
    </source>
</evidence>
<dbReference type="AlphaFoldDB" id="A0A0K2TBL1"/>
<protein>
    <submittedName>
        <fullName evidence="2">Uncharacterized protein</fullName>
    </submittedName>
</protein>
<name>A0A0K2TBL1_LEPSM</name>
<proteinExistence type="predicted"/>
<reference evidence="2" key="1">
    <citation type="submission" date="2014-05" db="EMBL/GenBank/DDBJ databases">
        <authorList>
            <person name="Chronopoulou M."/>
        </authorList>
    </citation>
    <scope>NUCLEOTIDE SEQUENCE</scope>
    <source>
        <tissue evidence="2">Whole organism</tissue>
    </source>
</reference>
<dbReference type="EMBL" id="HACA01006093">
    <property type="protein sequence ID" value="CDW23454.1"/>
    <property type="molecule type" value="Transcribed_RNA"/>
</dbReference>